<comment type="similarity">
    <text evidence="1">Belongs to the LysR transcriptional regulatory family.</text>
</comment>
<keyword evidence="3" id="KW-0238">DNA-binding</keyword>
<organism evidence="6 7">
    <name type="scientific">Cellvibrio polysaccharolyticus</name>
    <dbReference type="NCBI Taxonomy" id="2082724"/>
    <lineage>
        <taxon>Bacteria</taxon>
        <taxon>Pseudomonadati</taxon>
        <taxon>Pseudomonadota</taxon>
        <taxon>Gammaproteobacteria</taxon>
        <taxon>Cellvibrionales</taxon>
        <taxon>Cellvibrionaceae</taxon>
        <taxon>Cellvibrio</taxon>
    </lineage>
</organism>
<keyword evidence="4" id="KW-0804">Transcription</keyword>
<reference evidence="6" key="1">
    <citation type="submission" date="2018-07" db="EMBL/GenBank/DDBJ databases">
        <title>Genome assembly of strain Ka43.</title>
        <authorList>
            <person name="Kukolya J."/>
            <person name="Nagy I."/>
            <person name="Horvath B."/>
            <person name="Toth A."/>
        </authorList>
    </citation>
    <scope>NUCLEOTIDE SEQUENCE</scope>
    <source>
        <strain evidence="6">KB43</strain>
    </source>
</reference>
<dbReference type="Gene3D" id="1.10.10.10">
    <property type="entry name" value="Winged helix-like DNA-binding domain superfamily/Winged helix DNA-binding domain"/>
    <property type="match status" value="1"/>
</dbReference>
<sequence>MHPVLTLEALRVLDAIDRKGSFGAAAESLFKVPSALSYTVQKLESDLGVTLFDRSRQRAQLTVAGKLLVEQGRMLLQAATRLEDAVRQLESGWETRLRIARDTILPGQPLWQLVQAFNQLDKQVALHLSEEVLGGAWDALISDRCDLTLGASGELPKGIFEYHLMGEVEFVFAVAPDHPLTLHKGPVDAAAIRAFPTVVVADSSQTSPSRSSGLLESRQTVRVATMGAKIEAQLQGIGVGFLPRHLIDDPLAQHQLVVLPCSVPRPAIPVYMAWRKGETGKALAWFVEACKATRWLPASDKKVV</sequence>
<name>A0A928V0N9_9GAMM</name>
<dbReference type="Gene3D" id="3.40.190.10">
    <property type="entry name" value="Periplasmic binding protein-like II"/>
    <property type="match status" value="2"/>
</dbReference>
<dbReference type="AlphaFoldDB" id="A0A928V0N9"/>
<dbReference type="GO" id="GO:0000976">
    <property type="term" value="F:transcription cis-regulatory region binding"/>
    <property type="evidence" value="ECO:0007669"/>
    <property type="project" value="TreeGrafter"/>
</dbReference>
<gene>
    <name evidence="6" type="ORF">C4F51_00205</name>
</gene>
<evidence type="ECO:0000256" key="2">
    <source>
        <dbReference type="ARBA" id="ARBA00023015"/>
    </source>
</evidence>
<dbReference type="PANTHER" id="PTHR30126">
    <property type="entry name" value="HTH-TYPE TRANSCRIPTIONAL REGULATOR"/>
    <property type="match status" value="1"/>
</dbReference>
<keyword evidence="2" id="KW-0805">Transcription regulation</keyword>
<evidence type="ECO:0000256" key="1">
    <source>
        <dbReference type="ARBA" id="ARBA00009437"/>
    </source>
</evidence>
<keyword evidence="7" id="KW-1185">Reference proteome</keyword>
<dbReference type="SUPFAM" id="SSF46785">
    <property type="entry name" value="Winged helix' DNA-binding domain"/>
    <property type="match status" value="1"/>
</dbReference>
<evidence type="ECO:0000256" key="3">
    <source>
        <dbReference type="ARBA" id="ARBA00023125"/>
    </source>
</evidence>
<feature type="domain" description="HTH lysR-type" evidence="5">
    <location>
        <begin position="5"/>
        <end position="62"/>
    </location>
</feature>
<dbReference type="InterPro" id="IPR005119">
    <property type="entry name" value="LysR_subst-bd"/>
</dbReference>
<dbReference type="GO" id="GO:0003700">
    <property type="term" value="F:DNA-binding transcription factor activity"/>
    <property type="evidence" value="ECO:0007669"/>
    <property type="project" value="InterPro"/>
</dbReference>
<dbReference type="PANTHER" id="PTHR30126:SF4">
    <property type="entry name" value="LYSR FAMILY TRANSCRIPTIONAL REGULATOR"/>
    <property type="match status" value="1"/>
</dbReference>
<evidence type="ECO:0000313" key="6">
    <source>
        <dbReference type="EMBL" id="MBE8715608.1"/>
    </source>
</evidence>
<comment type="caution">
    <text evidence="6">The sequence shown here is derived from an EMBL/GenBank/DDBJ whole genome shotgun (WGS) entry which is preliminary data.</text>
</comment>
<dbReference type="EMBL" id="PRDL01000001">
    <property type="protein sequence ID" value="MBE8715608.1"/>
    <property type="molecule type" value="Genomic_DNA"/>
</dbReference>
<evidence type="ECO:0000259" key="5">
    <source>
        <dbReference type="PROSITE" id="PS50931"/>
    </source>
</evidence>
<dbReference type="Pfam" id="PF00126">
    <property type="entry name" value="HTH_1"/>
    <property type="match status" value="1"/>
</dbReference>
<accession>A0A928V0N9</accession>
<dbReference type="SUPFAM" id="SSF53850">
    <property type="entry name" value="Periplasmic binding protein-like II"/>
    <property type="match status" value="1"/>
</dbReference>
<dbReference type="Proteomes" id="UP000652567">
    <property type="component" value="Unassembled WGS sequence"/>
</dbReference>
<evidence type="ECO:0000313" key="7">
    <source>
        <dbReference type="Proteomes" id="UP000652567"/>
    </source>
</evidence>
<dbReference type="Pfam" id="PF03466">
    <property type="entry name" value="LysR_substrate"/>
    <property type="match status" value="1"/>
</dbReference>
<dbReference type="InterPro" id="IPR036388">
    <property type="entry name" value="WH-like_DNA-bd_sf"/>
</dbReference>
<protein>
    <submittedName>
        <fullName evidence="6">LysR family transcriptional regulator</fullName>
    </submittedName>
</protein>
<dbReference type="InterPro" id="IPR000847">
    <property type="entry name" value="LysR_HTH_N"/>
</dbReference>
<proteinExistence type="inferred from homology"/>
<dbReference type="InterPro" id="IPR036390">
    <property type="entry name" value="WH_DNA-bd_sf"/>
</dbReference>
<dbReference type="PROSITE" id="PS50931">
    <property type="entry name" value="HTH_LYSR"/>
    <property type="match status" value="1"/>
</dbReference>
<evidence type="ECO:0000256" key="4">
    <source>
        <dbReference type="ARBA" id="ARBA00023163"/>
    </source>
</evidence>